<feature type="region of interest" description="Disordered" evidence="4">
    <location>
        <begin position="34"/>
        <end position="53"/>
    </location>
</feature>
<dbReference type="PROSITE" id="PS00062">
    <property type="entry name" value="ALDOKETO_REDUCTASE_2"/>
    <property type="match status" value="1"/>
</dbReference>
<proteinExistence type="inferred from homology"/>
<dbReference type="Gene3D" id="3.20.20.100">
    <property type="entry name" value="NADP-dependent oxidoreductase domain"/>
    <property type="match status" value="1"/>
</dbReference>
<evidence type="ECO:0000256" key="3">
    <source>
        <dbReference type="ARBA" id="ARBA00023002"/>
    </source>
</evidence>
<reference evidence="7 8" key="1">
    <citation type="journal article" date="2013" name="Curr. Biol.">
        <title>The Genome of the Foraminiferan Reticulomyxa filosa.</title>
        <authorList>
            <person name="Glockner G."/>
            <person name="Hulsmann N."/>
            <person name="Schleicher M."/>
            <person name="Noegel A.A."/>
            <person name="Eichinger L."/>
            <person name="Gallinger C."/>
            <person name="Pawlowski J."/>
            <person name="Sierra R."/>
            <person name="Euteneuer U."/>
            <person name="Pillet L."/>
            <person name="Moustafa A."/>
            <person name="Platzer M."/>
            <person name="Groth M."/>
            <person name="Szafranski K."/>
            <person name="Schliwa M."/>
        </authorList>
    </citation>
    <scope>NUCLEOTIDE SEQUENCE [LARGE SCALE GENOMIC DNA]</scope>
</reference>
<dbReference type="InterPro" id="IPR018170">
    <property type="entry name" value="Aldo/ket_reductase_CS"/>
</dbReference>
<organism evidence="7 8">
    <name type="scientific">Reticulomyxa filosa</name>
    <dbReference type="NCBI Taxonomy" id="46433"/>
    <lineage>
        <taxon>Eukaryota</taxon>
        <taxon>Sar</taxon>
        <taxon>Rhizaria</taxon>
        <taxon>Retaria</taxon>
        <taxon>Foraminifera</taxon>
        <taxon>Monothalamids</taxon>
        <taxon>Reticulomyxidae</taxon>
        <taxon>Reticulomyxa</taxon>
    </lineage>
</organism>
<sequence length="489" mass="56021">MFFFAESMLVFCFFPGDFLLCIFKGISLGMSKEEREDSASSNNSDRKSDELTQLPDSGKKTYVLKLVLFGLCMLVVMLAILVPLALITSNRHKHSGKDTTTTQCALPRPGVGPLRYNDSVPFRQQLVNGLASSTHILSIPVIGLGTGPNPYSNWNATTAYKLAQDYIDLYLQSDLLQKNKMLRIDGSIEYGYQQNVGRAVADAIEQGKITRFSFSFFSFFLHNFIFYTLTKFLDFRHTYVTIEHTHPREEIWITSKIGPSMPMGYYETIEQCYEILHQYNTTYLDLLLIHWPSSEQTSTDDFCRAYDDSGAENSMYDARKCRQSVWSAMQYLLGTDAVRSIGVSNFEANHLQDILDMNETIPAVNQIEFHGYWKEWDLMRLCESYNITINSYTPFAAPDKTTQEWTDITGLLLLPEVTSIANKYNKTSAQVWSRWQLQQGVLINPRSKNKAHMAENINVFDFELKKEEMDTLSNFQTVKKVWFDPCGLP</sequence>
<dbReference type="InterPro" id="IPR023210">
    <property type="entry name" value="NADP_OxRdtase_dom"/>
</dbReference>
<name>X6NK15_RETFI</name>
<dbReference type="OrthoDB" id="416253at2759"/>
<dbReference type="EMBL" id="ASPP01008332">
    <property type="protein sequence ID" value="ETO25702.1"/>
    <property type="molecule type" value="Genomic_DNA"/>
</dbReference>
<accession>X6NK15</accession>
<dbReference type="InterPro" id="IPR036812">
    <property type="entry name" value="NAD(P)_OxRdtase_dom_sf"/>
</dbReference>
<evidence type="ECO:0000256" key="4">
    <source>
        <dbReference type="SAM" id="MobiDB-lite"/>
    </source>
</evidence>
<feature type="transmembrane region" description="Helical" evidence="5">
    <location>
        <begin position="62"/>
        <end position="87"/>
    </location>
</feature>
<keyword evidence="5" id="KW-0812">Transmembrane</keyword>
<evidence type="ECO:0000313" key="8">
    <source>
        <dbReference type="Proteomes" id="UP000023152"/>
    </source>
</evidence>
<protein>
    <recommendedName>
        <fullName evidence="6">NADP-dependent oxidoreductase domain-containing protein</fullName>
    </recommendedName>
</protein>
<evidence type="ECO:0000256" key="2">
    <source>
        <dbReference type="ARBA" id="ARBA00022857"/>
    </source>
</evidence>
<evidence type="ECO:0000259" key="6">
    <source>
        <dbReference type="Pfam" id="PF00248"/>
    </source>
</evidence>
<comment type="caution">
    <text evidence="7">The sequence shown here is derived from an EMBL/GenBank/DDBJ whole genome shotgun (WGS) entry which is preliminary data.</text>
</comment>
<feature type="transmembrane region" description="Helical" evidence="5">
    <location>
        <begin position="212"/>
        <end position="229"/>
    </location>
</feature>
<dbReference type="CDD" id="cd19071">
    <property type="entry name" value="AKR_AKR1-5-like"/>
    <property type="match status" value="1"/>
</dbReference>
<dbReference type="PANTHER" id="PTHR43827:SF3">
    <property type="entry name" value="NADP-DEPENDENT OXIDOREDUCTASE DOMAIN-CONTAINING PROTEIN"/>
    <property type="match status" value="1"/>
</dbReference>
<dbReference type="PANTHER" id="PTHR43827">
    <property type="entry name" value="2,5-DIKETO-D-GLUCONIC ACID REDUCTASE"/>
    <property type="match status" value="1"/>
</dbReference>
<feature type="transmembrane region" description="Helical" evidence="5">
    <location>
        <begin position="7"/>
        <end position="26"/>
    </location>
</feature>
<keyword evidence="3" id="KW-0560">Oxidoreductase</keyword>
<keyword evidence="8" id="KW-1185">Reference proteome</keyword>
<feature type="domain" description="NADP-dependent oxidoreductase" evidence="6">
    <location>
        <begin position="245"/>
        <end position="473"/>
    </location>
</feature>
<dbReference type="SUPFAM" id="SSF51430">
    <property type="entry name" value="NAD(P)-linked oxidoreductase"/>
    <property type="match status" value="1"/>
</dbReference>
<evidence type="ECO:0000256" key="5">
    <source>
        <dbReference type="SAM" id="Phobius"/>
    </source>
</evidence>
<keyword evidence="5" id="KW-1133">Transmembrane helix</keyword>
<comment type="similarity">
    <text evidence="1">Belongs to the aldo/keto reductase family.</text>
</comment>
<gene>
    <name evidence="7" type="ORF">RFI_11434</name>
</gene>
<keyword evidence="5" id="KW-0472">Membrane</keyword>
<dbReference type="InterPro" id="IPR020471">
    <property type="entry name" value="AKR"/>
</dbReference>
<feature type="compositionally biased region" description="Basic and acidic residues" evidence="4">
    <location>
        <begin position="34"/>
        <end position="50"/>
    </location>
</feature>
<dbReference type="AlphaFoldDB" id="X6NK15"/>
<dbReference type="GO" id="GO:0016616">
    <property type="term" value="F:oxidoreductase activity, acting on the CH-OH group of donors, NAD or NADP as acceptor"/>
    <property type="evidence" value="ECO:0007669"/>
    <property type="project" value="UniProtKB-ARBA"/>
</dbReference>
<evidence type="ECO:0000313" key="7">
    <source>
        <dbReference type="EMBL" id="ETO25702.1"/>
    </source>
</evidence>
<dbReference type="PRINTS" id="PR00069">
    <property type="entry name" value="ALDKETRDTASE"/>
</dbReference>
<dbReference type="Proteomes" id="UP000023152">
    <property type="component" value="Unassembled WGS sequence"/>
</dbReference>
<evidence type="ECO:0000256" key="1">
    <source>
        <dbReference type="ARBA" id="ARBA00007905"/>
    </source>
</evidence>
<dbReference type="Pfam" id="PF00248">
    <property type="entry name" value="Aldo_ket_red"/>
    <property type="match status" value="1"/>
</dbReference>
<keyword evidence="2" id="KW-0521">NADP</keyword>